<proteinExistence type="predicted"/>
<sequence>MRQGLAALRLENALAVGQHIEWDHHPAADTSSFSSTCSKNCPV</sequence>
<gene>
    <name evidence="1" type="ORF">SAMN04488000_119122</name>
</gene>
<evidence type="ECO:0000313" key="2">
    <source>
        <dbReference type="Proteomes" id="UP000199503"/>
    </source>
</evidence>
<dbReference type="EMBL" id="FOFV01000019">
    <property type="protein sequence ID" value="SES25112.1"/>
    <property type="molecule type" value="Genomic_DNA"/>
</dbReference>
<accession>A0A1H9VU38</accession>
<evidence type="ECO:0000313" key="1">
    <source>
        <dbReference type="EMBL" id="SES25112.1"/>
    </source>
</evidence>
<protein>
    <submittedName>
        <fullName evidence="1">Uncharacterized protein</fullName>
    </submittedName>
</protein>
<keyword evidence="2" id="KW-1185">Reference proteome</keyword>
<dbReference type="Proteomes" id="UP000199503">
    <property type="component" value="Unassembled WGS sequence"/>
</dbReference>
<organism evidence="1 2">
    <name type="scientific">Lentzea albida</name>
    <dbReference type="NCBI Taxonomy" id="65499"/>
    <lineage>
        <taxon>Bacteria</taxon>
        <taxon>Bacillati</taxon>
        <taxon>Actinomycetota</taxon>
        <taxon>Actinomycetes</taxon>
        <taxon>Pseudonocardiales</taxon>
        <taxon>Pseudonocardiaceae</taxon>
        <taxon>Lentzea</taxon>
    </lineage>
</organism>
<name>A0A1H9VU38_9PSEU</name>
<dbReference type="AlphaFoldDB" id="A0A1H9VU38"/>
<reference evidence="2" key="1">
    <citation type="submission" date="2016-10" db="EMBL/GenBank/DDBJ databases">
        <authorList>
            <person name="Varghese N."/>
            <person name="Submissions S."/>
        </authorList>
    </citation>
    <scope>NUCLEOTIDE SEQUENCE [LARGE SCALE GENOMIC DNA]</scope>
    <source>
        <strain evidence="2">DSM 44437</strain>
    </source>
</reference>